<name>A0A343J9Q3_9CLOT</name>
<dbReference type="RefSeq" id="WP_119864390.1">
    <property type="nucleotide sequence ID" value="NZ_CP016786.1"/>
</dbReference>
<evidence type="ECO:0000313" key="2">
    <source>
        <dbReference type="Proteomes" id="UP000264883"/>
    </source>
</evidence>
<evidence type="ECO:0000313" key="1">
    <source>
        <dbReference type="EMBL" id="ASW42261.1"/>
    </source>
</evidence>
<reference evidence="1 2" key="1">
    <citation type="submission" date="2016-08" db="EMBL/GenBank/DDBJ databases">
        <title>Complete Genome Sequence Of The Indigo Reducing Clostridium isatidis DSM15098.</title>
        <authorList>
            <person name="Little G.T."/>
            <person name="Minton N.P."/>
        </authorList>
    </citation>
    <scope>NUCLEOTIDE SEQUENCE [LARGE SCALE GENOMIC DNA]</scope>
    <source>
        <strain evidence="1 2">DSM 15098</strain>
    </source>
</reference>
<keyword evidence="2" id="KW-1185">Reference proteome</keyword>
<organism evidence="1 2">
    <name type="scientific">Clostridium isatidis</name>
    <dbReference type="NCBI Taxonomy" id="182773"/>
    <lineage>
        <taxon>Bacteria</taxon>
        <taxon>Bacillati</taxon>
        <taxon>Bacillota</taxon>
        <taxon>Clostridia</taxon>
        <taxon>Eubacteriales</taxon>
        <taxon>Clostridiaceae</taxon>
        <taxon>Clostridium</taxon>
    </lineage>
</organism>
<protein>
    <submittedName>
        <fullName evidence="1">Uncharacterized protein</fullName>
    </submittedName>
</protein>
<dbReference type="KEGG" id="cia:BEN51_01770"/>
<dbReference type="AlphaFoldDB" id="A0A343J9Q3"/>
<proteinExistence type="predicted"/>
<dbReference type="Proteomes" id="UP000264883">
    <property type="component" value="Chromosome"/>
</dbReference>
<gene>
    <name evidence="1" type="ORF">BEN51_01770</name>
</gene>
<accession>A0A343J9Q3</accession>
<sequence>MRHNYDSFDYWEELIDKNKTLRGHMFMDSLPNKDTIYIHTLVFGKNNGIDNTWSYFPDIKTLLGYIQYSFLQEAFYKWIYGKEKLIVNVPNIRVEKIISDAEKNKKLTKEEADNMRREINMIKSCWSLPKNKIFARLKKFSRDFNKTWVGDNREFLYLKIFNSPIELGDFVINSNYIIRGNEFEKVVGVTIDEWKEICRKAETDKTYGEKFRNILAKSLTDVV</sequence>
<dbReference type="OrthoDB" id="1677987at2"/>
<dbReference type="EMBL" id="CP016786">
    <property type="protein sequence ID" value="ASW42261.1"/>
    <property type="molecule type" value="Genomic_DNA"/>
</dbReference>